<proteinExistence type="predicted"/>
<dbReference type="Proteomes" id="UP000016743">
    <property type="component" value="Chromosome"/>
</dbReference>
<feature type="region of interest" description="Disordered" evidence="1">
    <location>
        <begin position="342"/>
        <end position="380"/>
    </location>
</feature>
<gene>
    <name evidence="2" type="ORF">O159_22000</name>
</gene>
<evidence type="ECO:0000313" key="2">
    <source>
        <dbReference type="EMBL" id="AGW42172.1"/>
    </source>
</evidence>
<feature type="region of interest" description="Disordered" evidence="1">
    <location>
        <begin position="109"/>
        <end position="212"/>
    </location>
</feature>
<reference evidence="2 3" key="1">
    <citation type="journal article" date="2013" name="Genome Announc.">
        <title>Complete Genome Sequence of Leifsonia xyli subsp. cynodontis Strain DSM46306, a Gram-Positive Bacterial Pathogen of Grasses.</title>
        <authorList>
            <person name="Monteiro-Vitorello C.B."/>
            <person name="Zerillo M.M."/>
            <person name="Van Sluys M.A."/>
            <person name="Camargo L.E."/>
            <person name="Kitajima J.P."/>
        </authorList>
    </citation>
    <scope>NUCLEOTIDE SEQUENCE [LARGE SCALE GENOMIC DNA]</scope>
    <source>
        <strain evidence="2 3">DSM 46306</strain>
    </source>
</reference>
<organism evidence="2 3">
    <name type="scientific">Leifsonia xyli subsp. cynodontis DSM 46306</name>
    <dbReference type="NCBI Taxonomy" id="1389489"/>
    <lineage>
        <taxon>Bacteria</taxon>
        <taxon>Bacillati</taxon>
        <taxon>Actinomycetota</taxon>
        <taxon>Actinomycetes</taxon>
        <taxon>Micrococcales</taxon>
        <taxon>Microbacteriaceae</taxon>
        <taxon>Leifsonia</taxon>
    </lineage>
</organism>
<evidence type="ECO:0000313" key="3">
    <source>
        <dbReference type="Proteomes" id="UP000016743"/>
    </source>
</evidence>
<dbReference type="KEGG" id="lxy:O159_22000"/>
<dbReference type="EMBL" id="CP006734">
    <property type="protein sequence ID" value="AGW42172.1"/>
    <property type="molecule type" value="Genomic_DNA"/>
</dbReference>
<dbReference type="AlphaFoldDB" id="U3PBQ8"/>
<name>U3PBQ8_LEIXC</name>
<dbReference type="HOGENOM" id="CLU_727221_0_0_11"/>
<feature type="compositionally biased region" description="Basic residues" evidence="1">
    <location>
        <begin position="175"/>
        <end position="189"/>
    </location>
</feature>
<sequence>MALLERRPHPVVEPLDAGLVHLRPPGRIAHAGVQREEVVGVGPALPEERGRELGAPQRDNRVRDELLPPQPFRRRDVGAELLKRPVEALLLFEGARPAVLLLEPHADGHHRAERGEEREARVAHDHDHRTGEDERGEHGDDIKLRRRRNILRPQGDDGFRLRRTARPRRAVEGRGRRRCQIGQRTRGRGGRLGERGADAEDSAADQDGGRPGEQLALCVDAATIDDGAVRRTAVADSHPVPLERQSAMAPGGALGVERNIGLRGAPDHELAVVQDGHDAADGLATGERDAPPCHPGKHATRLRGDERPLQKDEVAQFGRRCHGHAVHEEPLPFLQTMPACRPHEFGDGRRRSPSAQLDRLAPTVDIDHHPHSGLPWSCRA</sequence>
<evidence type="ECO:0000256" key="1">
    <source>
        <dbReference type="SAM" id="MobiDB-lite"/>
    </source>
</evidence>
<accession>U3PBQ8</accession>
<feature type="compositionally biased region" description="Basic and acidic residues" evidence="1">
    <location>
        <begin position="109"/>
        <end position="143"/>
    </location>
</feature>
<protein>
    <submittedName>
        <fullName evidence="2">Uncharacterized protein</fullName>
    </submittedName>
</protein>
<keyword evidence="3" id="KW-1185">Reference proteome</keyword>